<evidence type="ECO:0000313" key="2">
    <source>
        <dbReference type="EMBL" id="KJR86741.1"/>
    </source>
</evidence>
<evidence type="ECO:0000313" key="3">
    <source>
        <dbReference type="Proteomes" id="UP000033710"/>
    </source>
</evidence>
<comment type="caution">
    <text evidence="2">The sequence shown here is derived from an EMBL/GenBank/DDBJ whole genome shotgun (WGS) entry which is preliminary data.</text>
</comment>
<name>A0A0F2MF06_SPOSC</name>
<dbReference type="VEuPathDB" id="FungiDB:SPSK_02852"/>
<proteinExistence type="predicted"/>
<feature type="region of interest" description="Disordered" evidence="1">
    <location>
        <begin position="25"/>
        <end position="95"/>
    </location>
</feature>
<dbReference type="AlphaFoldDB" id="A0A0F2MF06"/>
<organism evidence="2 3">
    <name type="scientific">Sporothrix schenckii 1099-18</name>
    <dbReference type="NCBI Taxonomy" id="1397361"/>
    <lineage>
        <taxon>Eukaryota</taxon>
        <taxon>Fungi</taxon>
        <taxon>Dikarya</taxon>
        <taxon>Ascomycota</taxon>
        <taxon>Pezizomycotina</taxon>
        <taxon>Sordariomycetes</taxon>
        <taxon>Sordariomycetidae</taxon>
        <taxon>Ophiostomatales</taxon>
        <taxon>Ophiostomataceae</taxon>
        <taxon>Sporothrix</taxon>
    </lineage>
</organism>
<dbReference type="RefSeq" id="XP_016589417.1">
    <property type="nucleotide sequence ID" value="XM_016729715.1"/>
</dbReference>
<reference evidence="2 3" key="1">
    <citation type="journal article" date="2014" name="BMC Genomics">
        <title>Comparative genomics of the major fungal agents of human and animal Sporotrichosis: Sporothrix schenckii and Sporothrix brasiliensis.</title>
        <authorList>
            <person name="Teixeira M.M."/>
            <person name="de Almeida L.G."/>
            <person name="Kubitschek-Barreira P."/>
            <person name="Alves F.L."/>
            <person name="Kioshima E.S."/>
            <person name="Abadio A.K."/>
            <person name="Fernandes L."/>
            <person name="Derengowski L.S."/>
            <person name="Ferreira K.S."/>
            <person name="Souza R.C."/>
            <person name="Ruiz J.C."/>
            <person name="de Andrade N.C."/>
            <person name="Paes H.C."/>
            <person name="Nicola A.M."/>
            <person name="Albuquerque P."/>
            <person name="Gerber A.L."/>
            <person name="Martins V.P."/>
            <person name="Peconick L.D."/>
            <person name="Neto A.V."/>
            <person name="Chaucanez C.B."/>
            <person name="Silva P.A."/>
            <person name="Cunha O.L."/>
            <person name="de Oliveira F.F."/>
            <person name="dos Santos T.C."/>
            <person name="Barros A.L."/>
            <person name="Soares M.A."/>
            <person name="de Oliveira L.M."/>
            <person name="Marini M.M."/>
            <person name="Villalobos-Duno H."/>
            <person name="Cunha M.M."/>
            <person name="de Hoog S."/>
            <person name="da Silveira J.F."/>
            <person name="Henrissat B."/>
            <person name="Nino-Vega G.A."/>
            <person name="Cisalpino P.S."/>
            <person name="Mora-Montes H.M."/>
            <person name="Almeida S.R."/>
            <person name="Stajich J.E."/>
            <person name="Lopes-Bezerra L.M."/>
            <person name="Vasconcelos A.T."/>
            <person name="Felipe M.S."/>
        </authorList>
    </citation>
    <scope>NUCLEOTIDE SEQUENCE [LARGE SCALE GENOMIC DNA]</scope>
    <source>
        <strain evidence="2 3">1099-18</strain>
    </source>
</reference>
<protein>
    <submittedName>
        <fullName evidence="2">Uncharacterized protein</fullName>
    </submittedName>
</protein>
<accession>A0A0F2MF06</accession>
<gene>
    <name evidence="2" type="ORF">SPSK_02852</name>
</gene>
<evidence type="ECO:0000256" key="1">
    <source>
        <dbReference type="SAM" id="MobiDB-lite"/>
    </source>
</evidence>
<dbReference type="KEGG" id="ssck:SPSK_02852"/>
<reference evidence="2 3" key="2">
    <citation type="journal article" date="2015" name="Eukaryot. Cell">
        <title>Asexual propagation of a virulent clone complex in a human and feline outbreak of sporotrichosis.</title>
        <authorList>
            <person name="Teixeira Mde M."/>
            <person name="Rodrigues A.M."/>
            <person name="Tsui C.K."/>
            <person name="de Almeida L.G."/>
            <person name="Van Diepeningen A.D."/>
            <person name="van den Ende B.G."/>
            <person name="Fernandes G.F."/>
            <person name="Kano R."/>
            <person name="Hamelin R.C."/>
            <person name="Lopes-Bezerra L.M."/>
            <person name="Vasconcelos A.T."/>
            <person name="de Hoog S."/>
            <person name="de Camargo Z.P."/>
            <person name="Felipe M.S."/>
        </authorList>
    </citation>
    <scope>NUCLEOTIDE SEQUENCE [LARGE SCALE GENOMIC DNA]</scope>
    <source>
        <strain evidence="2 3">1099-18</strain>
    </source>
</reference>
<sequence>MHPGDVWESSVAKWLVSRPDLARKGRGQICGTKQGLPSENVAPGGPVGGAFWKEHSARTGQNRQLRQPMTVRKEQVAPNKSQKIRQPALAPSGFGRSLCVQSGSSGFW</sequence>
<feature type="compositionally biased region" description="Polar residues" evidence="1">
    <location>
        <begin position="58"/>
        <end position="67"/>
    </location>
</feature>
<dbReference type="GeneID" id="27664992"/>
<dbReference type="EMBL" id="AXCR01000006">
    <property type="protein sequence ID" value="KJR86741.1"/>
    <property type="molecule type" value="Genomic_DNA"/>
</dbReference>
<dbReference type="Proteomes" id="UP000033710">
    <property type="component" value="Unassembled WGS sequence"/>
</dbReference>